<comment type="caution">
    <text evidence="1">The sequence shown here is derived from an EMBL/GenBank/DDBJ whole genome shotgun (WGS) entry which is preliminary data.</text>
</comment>
<sequence>MFLTTMMWTVSCSNSKKDEVNSDIVHNDATADGDESGDGPKISFETMEHDFGDIMEGEKVEYGFKFTNTGNKDLVITSHSVTCGCTVPEYPKGAIAPGESGVIKVAFNSAGKEGHTNKNITISTNASNRDAVLTIKANIIKP</sequence>
<dbReference type="AlphaFoldDB" id="A0A644WEB3"/>
<gene>
    <name evidence="1" type="ORF">SDC9_48051</name>
</gene>
<protein>
    <recommendedName>
        <fullName evidence="2">DUF1573 domain-containing protein</fullName>
    </recommendedName>
</protein>
<dbReference type="InterPro" id="IPR013783">
    <property type="entry name" value="Ig-like_fold"/>
</dbReference>
<evidence type="ECO:0000313" key="1">
    <source>
        <dbReference type="EMBL" id="MPM01811.1"/>
    </source>
</evidence>
<evidence type="ECO:0008006" key="2">
    <source>
        <dbReference type="Google" id="ProtNLM"/>
    </source>
</evidence>
<dbReference type="Pfam" id="PF07610">
    <property type="entry name" value="DUF1573"/>
    <property type="match status" value="1"/>
</dbReference>
<dbReference type="InterPro" id="IPR011467">
    <property type="entry name" value="DUF1573"/>
</dbReference>
<dbReference type="PANTHER" id="PTHR37833">
    <property type="entry name" value="LIPOPROTEIN-RELATED"/>
    <property type="match status" value="1"/>
</dbReference>
<reference evidence="1" key="1">
    <citation type="submission" date="2019-08" db="EMBL/GenBank/DDBJ databases">
        <authorList>
            <person name="Kucharzyk K."/>
            <person name="Murdoch R.W."/>
            <person name="Higgins S."/>
            <person name="Loffler F."/>
        </authorList>
    </citation>
    <scope>NUCLEOTIDE SEQUENCE</scope>
</reference>
<dbReference type="Gene3D" id="2.60.40.10">
    <property type="entry name" value="Immunoglobulins"/>
    <property type="match status" value="1"/>
</dbReference>
<proteinExistence type="predicted"/>
<dbReference type="EMBL" id="VSSQ01000825">
    <property type="protein sequence ID" value="MPM01811.1"/>
    <property type="molecule type" value="Genomic_DNA"/>
</dbReference>
<organism evidence="1">
    <name type="scientific">bioreactor metagenome</name>
    <dbReference type="NCBI Taxonomy" id="1076179"/>
    <lineage>
        <taxon>unclassified sequences</taxon>
        <taxon>metagenomes</taxon>
        <taxon>ecological metagenomes</taxon>
    </lineage>
</organism>
<dbReference type="PANTHER" id="PTHR37833:SF1">
    <property type="entry name" value="SIGNAL PEPTIDE PROTEIN"/>
    <property type="match status" value="1"/>
</dbReference>
<name>A0A644WEB3_9ZZZZ</name>
<accession>A0A644WEB3</accession>